<sequence>MTFGNHCLLVDPFRVVEPCLWTSRCPRVDENVSKVEIYPKSWHDFLLPGNELPGYYPTSLWDVSFLSREGAAENSPGLQPRVVSVARFWVSAQF</sequence>
<evidence type="ECO:0000313" key="2">
    <source>
        <dbReference type="Proteomes" id="UP000006055"/>
    </source>
</evidence>
<reference evidence="2" key="1">
    <citation type="submission" date="2012-06" db="EMBL/GenBank/DDBJ databases">
        <title>Complete sequence of chromosome of Desulfomonile tiedjei DSM 6799.</title>
        <authorList>
            <person name="Lucas S."/>
            <person name="Copeland A."/>
            <person name="Lapidus A."/>
            <person name="Glavina del Rio T."/>
            <person name="Dalin E."/>
            <person name="Tice H."/>
            <person name="Bruce D."/>
            <person name="Goodwin L."/>
            <person name="Pitluck S."/>
            <person name="Peters L."/>
            <person name="Ovchinnikova G."/>
            <person name="Zeytun A."/>
            <person name="Lu M."/>
            <person name="Kyrpides N."/>
            <person name="Mavromatis K."/>
            <person name="Ivanova N."/>
            <person name="Brettin T."/>
            <person name="Detter J.C."/>
            <person name="Han C."/>
            <person name="Larimer F."/>
            <person name="Land M."/>
            <person name="Hauser L."/>
            <person name="Markowitz V."/>
            <person name="Cheng J.-F."/>
            <person name="Hugenholtz P."/>
            <person name="Woyke T."/>
            <person name="Wu D."/>
            <person name="Spring S."/>
            <person name="Schroeder M."/>
            <person name="Brambilla E."/>
            <person name="Klenk H.-P."/>
            <person name="Eisen J.A."/>
        </authorList>
    </citation>
    <scope>NUCLEOTIDE SEQUENCE [LARGE SCALE GENOMIC DNA]</scope>
    <source>
        <strain evidence="2">ATCC 49306 / DSM 6799 / DCB-1</strain>
    </source>
</reference>
<dbReference type="EMBL" id="CP003360">
    <property type="protein sequence ID" value="AFM25585.1"/>
    <property type="molecule type" value="Genomic_DNA"/>
</dbReference>
<dbReference type="KEGG" id="dti:Desti_2916"/>
<gene>
    <name evidence="1" type="ordered locus">Desti_2916</name>
</gene>
<protein>
    <submittedName>
        <fullName evidence="1">Uncharacterized protein</fullName>
    </submittedName>
</protein>
<dbReference type="HOGENOM" id="CLU_2381510_0_0_7"/>
<accession>I4C7P4</accession>
<evidence type="ECO:0000313" key="1">
    <source>
        <dbReference type="EMBL" id="AFM25585.1"/>
    </source>
</evidence>
<dbReference type="AlphaFoldDB" id="I4C7P4"/>
<organism evidence="1 2">
    <name type="scientific">Desulfomonile tiedjei (strain ATCC 49306 / DSM 6799 / DCB-1)</name>
    <dbReference type="NCBI Taxonomy" id="706587"/>
    <lineage>
        <taxon>Bacteria</taxon>
        <taxon>Pseudomonadati</taxon>
        <taxon>Thermodesulfobacteriota</taxon>
        <taxon>Desulfomonilia</taxon>
        <taxon>Desulfomonilales</taxon>
        <taxon>Desulfomonilaceae</taxon>
        <taxon>Desulfomonile</taxon>
    </lineage>
</organism>
<dbReference type="STRING" id="706587.Desti_2916"/>
<keyword evidence="2" id="KW-1185">Reference proteome</keyword>
<dbReference type="Proteomes" id="UP000006055">
    <property type="component" value="Chromosome"/>
</dbReference>
<name>I4C7P4_DESTA</name>
<proteinExistence type="predicted"/>